<evidence type="ECO:0000256" key="2">
    <source>
        <dbReference type="ARBA" id="ARBA00022692"/>
    </source>
</evidence>
<dbReference type="GO" id="GO:0015031">
    <property type="term" value="P:protein transport"/>
    <property type="evidence" value="ECO:0007669"/>
    <property type="project" value="UniProtKB-UniRule"/>
</dbReference>
<dbReference type="GO" id="GO:0015891">
    <property type="term" value="P:siderophore transport"/>
    <property type="evidence" value="ECO:0007669"/>
    <property type="project" value="InterPro"/>
</dbReference>
<proteinExistence type="inferred from homology"/>
<evidence type="ECO:0000259" key="7">
    <source>
        <dbReference type="PROSITE" id="PS52015"/>
    </source>
</evidence>
<dbReference type="InterPro" id="IPR008756">
    <property type="entry name" value="Peptidase_M56"/>
</dbReference>
<keyword evidence="9" id="KW-1185">Reference proteome</keyword>
<dbReference type="Proteomes" id="UP000269708">
    <property type="component" value="Unassembled WGS sequence"/>
</dbReference>
<feature type="transmembrane region" description="Helical" evidence="5">
    <location>
        <begin position="168"/>
        <end position="188"/>
    </location>
</feature>
<dbReference type="GO" id="GO:0005886">
    <property type="term" value="C:plasma membrane"/>
    <property type="evidence" value="ECO:0007669"/>
    <property type="project" value="UniProtKB-SubCell"/>
</dbReference>
<dbReference type="EMBL" id="RKQN01000006">
    <property type="protein sequence ID" value="RPE74806.1"/>
    <property type="molecule type" value="Genomic_DNA"/>
</dbReference>
<evidence type="ECO:0000256" key="4">
    <source>
        <dbReference type="ARBA" id="ARBA00023136"/>
    </source>
</evidence>
<dbReference type="RefSeq" id="WP_242003093.1">
    <property type="nucleotide sequence ID" value="NZ_RKQN01000006.1"/>
</dbReference>
<comment type="subcellular location">
    <subcellularLocation>
        <location evidence="5">Cell inner membrane</location>
        <topology evidence="5">Single-pass membrane protein</topology>
        <orientation evidence="5">Periplasmic side</orientation>
    </subcellularLocation>
    <subcellularLocation>
        <location evidence="1">Membrane</location>
        <topology evidence="1">Single-pass membrane protein</topology>
    </subcellularLocation>
</comment>
<dbReference type="PANTHER" id="PTHR34978:SF3">
    <property type="entry name" value="SLR0241 PROTEIN"/>
    <property type="match status" value="1"/>
</dbReference>
<comment type="similarity">
    <text evidence="5">Belongs to the TonB family.</text>
</comment>
<dbReference type="GO" id="GO:0030288">
    <property type="term" value="C:outer membrane-bounded periplasmic space"/>
    <property type="evidence" value="ECO:0007669"/>
    <property type="project" value="InterPro"/>
</dbReference>
<keyword evidence="5" id="KW-0997">Cell inner membrane</keyword>
<feature type="region of interest" description="Disordered" evidence="6">
    <location>
        <begin position="283"/>
        <end position="307"/>
    </location>
</feature>
<dbReference type="CDD" id="cd07341">
    <property type="entry name" value="M56_BlaR1_MecR1_like"/>
    <property type="match status" value="1"/>
</dbReference>
<evidence type="ECO:0000313" key="8">
    <source>
        <dbReference type="EMBL" id="RPE74806.1"/>
    </source>
</evidence>
<evidence type="ECO:0000256" key="5">
    <source>
        <dbReference type="RuleBase" id="RU362123"/>
    </source>
</evidence>
<accession>A0A3N4UVM7</accession>
<keyword evidence="5" id="KW-1003">Cell membrane</keyword>
<dbReference type="NCBIfam" id="TIGR01352">
    <property type="entry name" value="tonB_Cterm"/>
    <property type="match status" value="1"/>
</dbReference>
<keyword evidence="5" id="KW-0735">Signal-anchor</keyword>
<dbReference type="Gene3D" id="3.30.1150.10">
    <property type="match status" value="1"/>
</dbReference>
<dbReference type="Pfam" id="PF05569">
    <property type="entry name" value="Peptidase_M56"/>
    <property type="match status" value="1"/>
</dbReference>
<organism evidence="8 9">
    <name type="scientific">Vulcaniibacterium tengchongense</name>
    <dbReference type="NCBI Taxonomy" id="1273429"/>
    <lineage>
        <taxon>Bacteria</taxon>
        <taxon>Pseudomonadati</taxon>
        <taxon>Pseudomonadota</taxon>
        <taxon>Gammaproteobacteria</taxon>
        <taxon>Lysobacterales</taxon>
        <taxon>Lysobacteraceae</taxon>
        <taxon>Vulcaniibacterium</taxon>
    </lineage>
</organism>
<evidence type="ECO:0000313" key="9">
    <source>
        <dbReference type="Proteomes" id="UP000269708"/>
    </source>
</evidence>
<keyword evidence="5" id="KW-0653">Protein transport</keyword>
<dbReference type="PANTHER" id="PTHR34978">
    <property type="entry name" value="POSSIBLE SENSOR-TRANSDUCER PROTEIN BLAR"/>
    <property type="match status" value="1"/>
</dbReference>
<keyword evidence="4 5" id="KW-0472">Membrane</keyword>
<dbReference type="InterPro" id="IPR003538">
    <property type="entry name" value="TonB"/>
</dbReference>
<feature type="domain" description="TonB C-terminal" evidence="7">
    <location>
        <begin position="193"/>
        <end position="289"/>
    </location>
</feature>
<keyword evidence="3 5" id="KW-1133">Transmembrane helix</keyword>
<comment type="function">
    <text evidence="5">Interacts with outer membrane receptor proteins that carry out high-affinity binding and energy dependent uptake into the periplasmic space of specific substrates. It could act to transduce energy from the cytoplasmic membrane to specific energy-requiring processes in the outer membrane, resulting in the release into the periplasm of ligands bound by these outer membrane proteins.</text>
</comment>
<dbReference type="InterPro" id="IPR052173">
    <property type="entry name" value="Beta-lactam_resp_regulator"/>
</dbReference>
<dbReference type="AlphaFoldDB" id="A0A3N4UVM7"/>
<dbReference type="InterPro" id="IPR037682">
    <property type="entry name" value="TonB_C"/>
</dbReference>
<protein>
    <recommendedName>
        <fullName evidence="5">Protein TonB</fullName>
    </recommendedName>
</protein>
<keyword evidence="2 5" id="KW-0812">Transmembrane</keyword>
<dbReference type="PROSITE" id="PS52015">
    <property type="entry name" value="TONB_CTD"/>
    <property type="match status" value="1"/>
</dbReference>
<name>A0A3N4UVM7_9GAMM</name>
<reference evidence="8 9" key="1">
    <citation type="submission" date="2018-11" db="EMBL/GenBank/DDBJ databases">
        <title>Genomic Encyclopedia of Type Strains, Phase IV (KMG-IV): sequencing the most valuable type-strain genomes for metagenomic binning, comparative biology and taxonomic classification.</title>
        <authorList>
            <person name="Goeker M."/>
        </authorList>
    </citation>
    <scope>NUCLEOTIDE SEQUENCE [LARGE SCALE GENOMIC DNA]</scope>
    <source>
        <strain evidence="8 9">DSM 25623</strain>
    </source>
</reference>
<dbReference type="GO" id="GO:0031992">
    <property type="term" value="F:energy transducer activity"/>
    <property type="evidence" value="ECO:0007669"/>
    <property type="project" value="InterPro"/>
</dbReference>
<dbReference type="Pfam" id="PF03544">
    <property type="entry name" value="TonB_C"/>
    <property type="match status" value="1"/>
</dbReference>
<gene>
    <name evidence="8" type="ORF">EDC50_3019</name>
</gene>
<evidence type="ECO:0000256" key="3">
    <source>
        <dbReference type="ARBA" id="ARBA00022989"/>
    </source>
</evidence>
<dbReference type="InterPro" id="IPR006260">
    <property type="entry name" value="TonB/TolA_C"/>
</dbReference>
<comment type="caution">
    <text evidence="8">The sequence shown here is derived from an EMBL/GenBank/DDBJ whole genome shotgun (WGS) entry which is preliminary data.</text>
</comment>
<evidence type="ECO:0000256" key="1">
    <source>
        <dbReference type="ARBA" id="ARBA00004167"/>
    </source>
</evidence>
<keyword evidence="5" id="KW-0813">Transport</keyword>
<evidence type="ECO:0000256" key="6">
    <source>
        <dbReference type="SAM" id="MobiDB-lite"/>
    </source>
</evidence>
<dbReference type="SUPFAM" id="SSF74653">
    <property type="entry name" value="TolA/TonB C-terminal domain"/>
    <property type="match status" value="1"/>
</dbReference>
<sequence>MAWFGAQQYRFRRGLGRLRARADGSWQSASCAGLPATLGLWRPRIVVPAGFDRYDAAQRAVMLAHERGHIARGDPCANAVAAALRCLFWFDPLLHFAARHFRHDQELACDQRVVARHPQHRRAYGEAMLQIQLAAQPLPLGCHWGYSHPLKQRIEMLKRPTPTVARRFGGGLLVAACVGCASFAAWALQPAPSPMNPTSEASLPAPKYPADALAAKVSGKVVLLIDLDANGVPTQVQVERSEPAGVFDAAAVSAARQWRFEPSRENGRAVPGRVRVPVTFEARGQPGAPAGGSGMARALPTPAAVAG</sequence>
<dbReference type="GO" id="GO:0055085">
    <property type="term" value="P:transmembrane transport"/>
    <property type="evidence" value="ECO:0007669"/>
    <property type="project" value="InterPro"/>
</dbReference>
<dbReference type="PRINTS" id="PR01374">
    <property type="entry name" value="TONBPROTEIN"/>
</dbReference>